<organism evidence="2 3">
    <name type="scientific">Eutypa lata (strain UCR-EL1)</name>
    <name type="common">Grapevine dieback disease fungus</name>
    <name type="synonym">Eutypa armeniacae</name>
    <dbReference type="NCBI Taxonomy" id="1287681"/>
    <lineage>
        <taxon>Eukaryota</taxon>
        <taxon>Fungi</taxon>
        <taxon>Dikarya</taxon>
        <taxon>Ascomycota</taxon>
        <taxon>Pezizomycotina</taxon>
        <taxon>Sordariomycetes</taxon>
        <taxon>Xylariomycetidae</taxon>
        <taxon>Xylariales</taxon>
        <taxon>Diatrypaceae</taxon>
        <taxon>Eutypa</taxon>
    </lineage>
</organism>
<dbReference type="OrthoDB" id="10004862at2759"/>
<evidence type="ECO:0000313" key="2">
    <source>
        <dbReference type="EMBL" id="EMR67240.1"/>
    </source>
</evidence>
<dbReference type="Proteomes" id="UP000012174">
    <property type="component" value="Unassembled WGS sequence"/>
</dbReference>
<sequence length="458" mass="51599">MSSTNTITAASQVSLSSKHLGVCPGIKATPPGALEIADRLLQRNHDEHHIFWRDFAGHNHTVHNVLTRLALGATADELELGFGDNLPGQRPPPPVDEEVLRDMATEDGFYSRLGDMNHYTNYLVFFEREIDRQDWREVVNQYCFGRTRNADALLARMFDGAFHPIIHLGLGVEFEQPSIIAEALAQAATDASFNVGAFYRDAEEEAAKAGGDGSTATSQPLVDLFHEAYADETIRHAAHWEDLQFKMKNGVFKRSRREIAALAARFRVTPETLERRTAEMISCCAYFSGGAQRAGKVRKIDFFYMHNVTSSIFLTVLIRAPWIRTEDKVRLVEWKARLDLAWYATGGTPALDTKYIRDYKGQVTASWGWQELFAVINRTHDDGHVAKYVRALKNGEEVSKPFENGEWERAFPVKGDMWLKLSRMAFDSTVDLPPDQKWIVFAGFDKPWEGVPSEANGA</sequence>
<dbReference type="GO" id="GO:0016491">
    <property type="term" value="F:oxidoreductase activity"/>
    <property type="evidence" value="ECO:0007669"/>
    <property type="project" value="UniProtKB-KW"/>
</dbReference>
<evidence type="ECO:0000313" key="3">
    <source>
        <dbReference type="Proteomes" id="UP000012174"/>
    </source>
</evidence>
<keyword evidence="3" id="KW-1185">Reference proteome</keyword>
<dbReference type="AlphaFoldDB" id="M7TKJ9"/>
<dbReference type="PANTHER" id="PTHR35870">
    <property type="entry name" value="PROTEIN, PUTATIVE (AFU_ORTHOLOGUE AFUA_5G03330)-RELATED"/>
    <property type="match status" value="1"/>
</dbReference>
<dbReference type="EMBL" id="KB706482">
    <property type="protein sequence ID" value="EMR67240.1"/>
    <property type="molecule type" value="Genomic_DNA"/>
</dbReference>
<gene>
    <name evidence="2" type="ORF">UCREL1_5766</name>
</gene>
<dbReference type="InterPro" id="IPR025337">
    <property type="entry name" value="Questin_oxidase-like"/>
</dbReference>
<dbReference type="Pfam" id="PF14027">
    <property type="entry name" value="Questin_oxidase"/>
    <property type="match status" value="1"/>
</dbReference>
<accession>M7TKJ9</accession>
<dbReference type="STRING" id="1287681.M7TKJ9"/>
<dbReference type="PANTHER" id="PTHR35870:SF7">
    <property type="entry name" value="BAEYER-VILLIGER OXIDASE MDPL"/>
    <property type="match status" value="1"/>
</dbReference>
<name>M7TKJ9_EUTLA</name>
<dbReference type="KEGG" id="ela:UCREL1_5766"/>
<reference evidence="3" key="1">
    <citation type="journal article" date="2013" name="Genome Announc.">
        <title>Draft genome sequence of the grapevine dieback fungus Eutypa lata UCR-EL1.</title>
        <authorList>
            <person name="Blanco-Ulate B."/>
            <person name="Rolshausen P.E."/>
            <person name="Cantu D."/>
        </authorList>
    </citation>
    <scope>NUCLEOTIDE SEQUENCE [LARGE SCALE GENOMIC DNA]</scope>
    <source>
        <strain evidence="3">UCR-EL1</strain>
    </source>
</reference>
<evidence type="ECO:0000256" key="1">
    <source>
        <dbReference type="ARBA" id="ARBA00023002"/>
    </source>
</evidence>
<dbReference type="HOGENOM" id="CLU_019145_2_1_1"/>
<keyword evidence="1" id="KW-0560">Oxidoreductase</keyword>
<dbReference type="eggNOG" id="ENOG502S69W">
    <property type="taxonomic scope" value="Eukaryota"/>
</dbReference>
<dbReference type="OMA" id="MISCCAY"/>
<proteinExistence type="predicted"/>
<protein>
    <submittedName>
        <fullName evidence="2">Putative hypa-like protein</fullName>
    </submittedName>
</protein>